<protein>
    <submittedName>
        <fullName evidence="1">Uncharacterized protein</fullName>
    </submittedName>
</protein>
<dbReference type="RefSeq" id="WP_127194443.1">
    <property type="nucleotide sequence ID" value="NZ_JAUSSS010000017.1"/>
</dbReference>
<keyword evidence="2" id="KW-1185">Reference proteome</keyword>
<proteinExistence type="predicted"/>
<sequence length="76" mass="9304">MLGMLFNEKEYKELDYVLRKELDEMLLDMGDHRLDQDIRHSIAKRYKTVFQMYARFAPSKELSKYVRRGWFPQAKQ</sequence>
<evidence type="ECO:0000313" key="1">
    <source>
        <dbReference type="EMBL" id="RUT41730.1"/>
    </source>
</evidence>
<comment type="caution">
    <text evidence="1">The sequence shown here is derived from an EMBL/GenBank/DDBJ whole genome shotgun (WGS) entry which is preliminary data.</text>
</comment>
<dbReference type="Proteomes" id="UP000279446">
    <property type="component" value="Unassembled WGS sequence"/>
</dbReference>
<reference evidence="1 2" key="1">
    <citation type="submission" date="2018-12" db="EMBL/GenBank/DDBJ databases">
        <authorList>
            <person name="Sun L."/>
            <person name="Chen Z."/>
        </authorList>
    </citation>
    <scope>NUCLEOTIDE SEQUENCE [LARGE SCALE GENOMIC DNA]</scope>
    <source>
        <strain evidence="1 2">DSM 15890</strain>
    </source>
</reference>
<gene>
    <name evidence="1" type="ORF">EJP82_23210</name>
</gene>
<evidence type="ECO:0000313" key="2">
    <source>
        <dbReference type="Proteomes" id="UP000279446"/>
    </source>
</evidence>
<dbReference type="OrthoDB" id="2971867at2"/>
<organism evidence="1 2">
    <name type="scientific">Paenibacillus anaericanus</name>
    <dbReference type="NCBI Taxonomy" id="170367"/>
    <lineage>
        <taxon>Bacteria</taxon>
        <taxon>Bacillati</taxon>
        <taxon>Bacillota</taxon>
        <taxon>Bacilli</taxon>
        <taxon>Bacillales</taxon>
        <taxon>Paenibacillaceae</taxon>
        <taxon>Paenibacillus</taxon>
    </lineage>
</organism>
<dbReference type="AlphaFoldDB" id="A0A3S1K1J2"/>
<dbReference type="EMBL" id="RZNY01000028">
    <property type="protein sequence ID" value="RUT41730.1"/>
    <property type="molecule type" value="Genomic_DNA"/>
</dbReference>
<accession>A0A3S1K1J2</accession>
<name>A0A3S1K1J2_9BACL</name>